<evidence type="ECO:0008006" key="3">
    <source>
        <dbReference type="Google" id="ProtNLM"/>
    </source>
</evidence>
<accession>A0A399JAV4</accession>
<dbReference type="EMBL" id="QQXK01000009">
    <property type="protein sequence ID" value="RII42705.1"/>
    <property type="molecule type" value="Genomic_DNA"/>
</dbReference>
<dbReference type="Pfam" id="PF03747">
    <property type="entry name" value="ADP_ribosyl_GH"/>
    <property type="match status" value="1"/>
</dbReference>
<name>A0A399JAV4_9MICC</name>
<dbReference type="Proteomes" id="UP000265419">
    <property type="component" value="Unassembled WGS sequence"/>
</dbReference>
<protein>
    <recommendedName>
        <fullName evidence="3">ADP-ribosylglycohydrolase family protein</fullName>
    </recommendedName>
</protein>
<dbReference type="Gene3D" id="1.10.4080.10">
    <property type="entry name" value="ADP-ribosylation/Crystallin J1"/>
    <property type="match status" value="1"/>
</dbReference>
<reference evidence="1 2" key="1">
    <citation type="submission" date="2018-07" db="EMBL/GenBank/DDBJ databases">
        <title>Arthrobacter sp. nov., isolated from raw cow's milk with high bacterial count.</title>
        <authorList>
            <person name="Hahne J."/>
            <person name="Isele D."/>
            <person name="Lipski A."/>
        </authorList>
    </citation>
    <scope>NUCLEOTIDE SEQUENCE [LARGE SCALE GENOMIC DNA]</scope>
    <source>
        <strain evidence="1 2">JZ R-35</strain>
    </source>
</reference>
<dbReference type="SUPFAM" id="SSF101478">
    <property type="entry name" value="ADP-ribosylglycohydrolase"/>
    <property type="match status" value="1"/>
</dbReference>
<sequence length="299" mass="29372">MSNAFSPAPLPSREALHGLLLGTAAASAAARGSDGSRPGAEATLQVALLDGLADAVEWAQAGVGADDVACLWLGALRWVKAVDGAVPDGAPEPPSRGVASALGALADAEGGDAQNLAGLRSPEMSQPHRPFNRPAATVPELASTDGPGVLARALGLGLLEHATEEDVRRLATWSAAFSHGAPAAHAAAADAAVLMRALRTGAEPVAALRESLAAPSEGEAREALRRGVGHVITALEAGSSPFSGALAAAGEHDEAAAIVAGALAGALTGPSQVPAARVSDAENAAALLLADSLGPALGS</sequence>
<dbReference type="InterPro" id="IPR005502">
    <property type="entry name" value="Ribosyl_crysJ1"/>
</dbReference>
<dbReference type="RefSeq" id="WP_119424250.1">
    <property type="nucleotide sequence ID" value="NZ_QQXK01000009.1"/>
</dbReference>
<organism evidence="1 2">
    <name type="scientific">Galactobacter valiniphilus</name>
    <dbReference type="NCBI Taxonomy" id="2676122"/>
    <lineage>
        <taxon>Bacteria</taxon>
        <taxon>Bacillati</taxon>
        <taxon>Actinomycetota</taxon>
        <taxon>Actinomycetes</taxon>
        <taxon>Micrococcales</taxon>
        <taxon>Micrococcaceae</taxon>
        <taxon>Galactobacter</taxon>
    </lineage>
</organism>
<proteinExistence type="predicted"/>
<dbReference type="AlphaFoldDB" id="A0A399JAV4"/>
<evidence type="ECO:0000313" key="2">
    <source>
        <dbReference type="Proteomes" id="UP000265419"/>
    </source>
</evidence>
<comment type="caution">
    <text evidence="1">The sequence shown here is derived from an EMBL/GenBank/DDBJ whole genome shotgun (WGS) entry which is preliminary data.</text>
</comment>
<keyword evidence="2" id="KW-1185">Reference proteome</keyword>
<gene>
    <name evidence="1" type="ORF">DWB68_06045</name>
</gene>
<dbReference type="InterPro" id="IPR036705">
    <property type="entry name" value="Ribosyl_crysJ1_sf"/>
</dbReference>
<evidence type="ECO:0000313" key="1">
    <source>
        <dbReference type="EMBL" id="RII42705.1"/>
    </source>
</evidence>